<dbReference type="PROSITE" id="PS50994">
    <property type="entry name" value="INTEGRASE"/>
    <property type="match status" value="1"/>
</dbReference>
<dbReference type="Proteomes" id="UP000735302">
    <property type="component" value="Unassembled WGS sequence"/>
</dbReference>
<dbReference type="InterPro" id="IPR012337">
    <property type="entry name" value="RNaseH-like_sf"/>
</dbReference>
<dbReference type="PANTHER" id="PTHR37984:SF14">
    <property type="entry name" value="RIBONUCLEASE H"/>
    <property type="match status" value="1"/>
</dbReference>
<dbReference type="Gene3D" id="3.30.420.10">
    <property type="entry name" value="Ribonuclease H-like superfamily/Ribonuclease H"/>
    <property type="match status" value="1"/>
</dbReference>
<dbReference type="GO" id="GO:0015074">
    <property type="term" value="P:DNA integration"/>
    <property type="evidence" value="ECO:0007669"/>
    <property type="project" value="InterPro"/>
</dbReference>
<evidence type="ECO:0000313" key="3">
    <source>
        <dbReference type="Proteomes" id="UP000735302"/>
    </source>
</evidence>
<dbReference type="InterPro" id="IPR001584">
    <property type="entry name" value="Integrase_cat-core"/>
</dbReference>
<dbReference type="SUPFAM" id="SSF53098">
    <property type="entry name" value="Ribonuclease H-like"/>
    <property type="match status" value="1"/>
</dbReference>
<dbReference type="EMBL" id="BLXT01002329">
    <property type="protein sequence ID" value="GFN93330.1"/>
    <property type="molecule type" value="Genomic_DNA"/>
</dbReference>
<feature type="domain" description="Integrase catalytic" evidence="1">
    <location>
        <begin position="1"/>
        <end position="107"/>
    </location>
</feature>
<gene>
    <name evidence="2" type="ORF">PoB_001983600</name>
</gene>
<protein>
    <submittedName>
        <fullName evidence="2">Integrase domain containing protein</fullName>
    </submittedName>
</protein>
<dbReference type="PANTHER" id="PTHR37984">
    <property type="entry name" value="PROTEIN CBG26694"/>
    <property type="match status" value="1"/>
</dbReference>
<dbReference type="InterPro" id="IPR036397">
    <property type="entry name" value="RNaseH_sf"/>
</dbReference>
<organism evidence="2 3">
    <name type="scientific">Plakobranchus ocellatus</name>
    <dbReference type="NCBI Taxonomy" id="259542"/>
    <lineage>
        <taxon>Eukaryota</taxon>
        <taxon>Metazoa</taxon>
        <taxon>Spiralia</taxon>
        <taxon>Lophotrochozoa</taxon>
        <taxon>Mollusca</taxon>
        <taxon>Gastropoda</taxon>
        <taxon>Heterobranchia</taxon>
        <taxon>Euthyneura</taxon>
        <taxon>Panpulmonata</taxon>
        <taxon>Sacoglossa</taxon>
        <taxon>Placobranchoidea</taxon>
        <taxon>Plakobranchidae</taxon>
        <taxon>Plakobranchus</taxon>
    </lineage>
</organism>
<evidence type="ECO:0000313" key="2">
    <source>
        <dbReference type="EMBL" id="GFN93330.1"/>
    </source>
</evidence>
<dbReference type="Pfam" id="PF00665">
    <property type="entry name" value="rve"/>
    <property type="match status" value="1"/>
</dbReference>
<dbReference type="InterPro" id="IPR050951">
    <property type="entry name" value="Retrovirus_Pol_polyprotein"/>
</dbReference>
<dbReference type="GO" id="GO:0003676">
    <property type="term" value="F:nucleic acid binding"/>
    <property type="evidence" value="ECO:0007669"/>
    <property type="project" value="InterPro"/>
</dbReference>
<dbReference type="AlphaFoldDB" id="A0AAV3ZBN5"/>
<name>A0AAV3ZBN5_9GAST</name>
<sequence length="107" mass="11892">MAQETLTRTHVDFAGPLMNSMFLVVVDAHSKWTEIISLSNATSITIISIPGNLFARFGLPEQLVTHNGTQFSLNEFKSFTRSNGIKHTFSPPYHPATKINGLGERME</sequence>
<comment type="caution">
    <text evidence="2">The sequence shown here is derived from an EMBL/GenBank/DDBJ whole genome shotgun (WGS) entry which is preliminary data.</text>
</comment>
<keyword evidence="3" id="KW-1185">Reference proteome</keyword>
<accession>A0AAV3ZBN5</accession>
<reference evidence="2 3" key="1">
    <citation type="journal article" date="2021" name="Elife">
        <title>Chloroplast acquisition without the gene transfer in kleptoplastic sea slugs, Plakobranchus ocellatus.</title>
        <authorList>
            <person name="Maeda T."/>
            <person name="Takahashi S."/>
            <person name="Yoshida T."/>
            <person name="Shimamura S."/>
            <person name="Takaki Y."/>
            <person name="Nagai Y."/>
            <person name="Toyoda A."/>
            <person name="Suzuki Y."/>
            <person name="Arimoto A."/>
            <person name="Ishii H."/>
            <person name="Satoh N."/>
            <person name="Nishiyama T."/>
            <person name="Hasebe M."/>
            <person name="Maruyama T."/>
            <person name="Minagawa J."/>
            <person name="Obokata J."/>
            <person name="Shigenobu S."/>
        </authorList>
    </citation>
    <scope>NUCLEOTIDE SEQUENCE [LARGE SCALE GENOMIC DNA]</scope>
</reference>
<evidence type="ECO:0000259" key="1">
    <source>
        <dbReference type="PROSITE" id="PS50994"/>
    </source>
</evidence>
<proteinExistence type="predicted"/>